<evidence type="ECO:0000313" key="4">
    <source>
        <dbReference type="Proteomes" id="UP000581688"/>
    </source>
</evidence>
<dbReference type="Proteomes" id="UP000581688">
    <property type="component" value="Unassembled WGS sequence"/>
</dbReference>
<dbReference type="GO" id="GO:0016740">
    <property type="term" value="F:transferase activity"/>
    <property type="evidence" value="ECO:0007669"/>
    <property type="project" value="UniProtKB-KW"/>
</dbReference>
<gene>
    <name evidence="3" type="ORF">HNQ94_002119</name>
</gene>
<keyword evidence="3" id="KW-0808">Transferase</keyword>
<evidence type="ECO:0000259" key="2">
    <source>
        <dbReference type="Pfam" id="PF07331"/>
    </source>
</evidence>
<keyword evidence="1" id="KW-0472">Membrane</keyword>
<feature type="transmembrane region" description="Helical" evidence="1">
    <location>
        <begin position="35"/>
        <end position="56"/>
    </location>
</feature>
<keyword evidence="1" id="KW-1133">Transmembrane helix</keyword>
<feature type="transmembrane region" description="Helical" evidence="1">
    <location>
        <begin position="120"/>
        <end position="141"/>
    </location>
</feature>
<comment type="caution">
    <text evidence="3">The sequence shown here is derived from an EMBL/GenBank/DDBJ whole genome shotgun (WGS) entry which is preliminary data.</text>
</comment>
<feature type="transmembrane region" description="Helical" evidence="1">
    <location>
        <begin position="77"/>
        <end position="100"/>
    </location>
</feature>
<keyword evidence="4" id="KW-1185">Reference proteome</keyword>
<sequence length="153" mass="17370">MQRVNHDIVSSIIFIFVAAFALWETRGLSEMSYVFPRTAGIILLVCSIIFFIKSIIKKEDKKAFDDINKRKVMVMSLGMIGYLIVIGLVGFLIASIIYIWAFCFYLQRDEKEKSNKSKMLHAGITAFGVSIFFFVLFKFVFAVPLPPGIFFGG</sequence>
<accession>A0A841Q5J6</accession>
<feature type="domain" description="DUF1468" evidence="2">
    <location>
        <begin position="10"/>
        <end position="146"/>
    </location>
</feature>
<keyword evidence="1" id="KW-0812">Transmembrane</keyword>
<name>A0A841Q5J6_9BACI</name>
<evidence type="ECO:0000256" key="1">
    <source>
        <dbReference type="SAM" id="Phobius"/>
    </source>
</evidence>
<reference evidence="3 4" key="1">
    <citation type="submission" date="2020-08" db="EMBL/GenBank/DDBJ databases">
        <title>Genomic Encyclopedia of Type Strains, Phase IV (KMG-IV): sequencing the most valuable type-strain genomes for metagenomic binning, comparative biology and taxonomic classification.</title>
        <authorList>
            <person name="Goeker M."/>
        </authorList>
    </citation>
    <scope>NUCLEOTIDE SEQUENCE [LARGE SCALE GENOMIC DNA]</scope>
    <source>
        <strain evidence="3 4">DSM 19612</strain>
    </source>
</reference>
<organism evidence="3 4">
    <name type="scientific">Salirhabdus euzebyi</name>
    <dbReference type="NCBI Taxonomy" id="394506"/>
    <lineage>
        <taxon>Bacteria</taxon>
        <taxon>Bacillati</taxon>
        <taxon>Bacillota</taxon>
        <taxon>Bacilli</taxon>
        <taxon>Bacillales</taxon>
        <taxon>Bacillaceae</taxon>
        <taxon>Salirhabdus</taxon>
    </lineage>
</organism>
<protein>
    <submittedName>
        <fullName evidence="3">Heme O synthase-like polyprenyltransferase</fullName>
    </submittedName>
</protein>
<feature type="transmembrane region" description="Helical" evidence="1">
    <location>
        <begin position="7"/>
        <end position="23"/>
    </location>
</feature>
<dbReference type="RefSeq" id="WP_174495983.1">
    <property type="nucleotide sequence ID" value="NZ_CADDWK010000005.1"/>
</dbReference>
<dbReference type="EMBL" id="JACHGH010000005">
    <property type="protein sequence ID" value="MBB6453670.1"/>
    <property type="molecule type" value="Genomic_DNA"/>
</dbReference>
<proteinExistence type="predicted"/>
<dbReference type="InterPro" id="IPR009936">
    <property type="entry name" value="DUF1468"/>
</dbReference>
<dbReference type="AlphaFoldDB" id="A0A841Q5J6"/>
<evidence type="ECO:0000313" key="3">
    <source>
        <dbReference type="EMBL" id="MBB6453670.1"/>
    </source>
</evidence>
<dbReference type="Pfam" id="PF07331">
    <property type="entry name" value="TctB"/>
    <property type="match status" value="1"/>
</dbReference>